<dbReference type="AlphaFoldDB" id="A0A1L4FRK1"/>
<feature type="transmembrane region" description="Helical" evidence="1">
    <location>
        <begin position="111"/>
        <end position="133"/>
    </location>
</feature>
<keyword evidence="1" id="KW-1133">Transmembrane helix</keyword>
<organism evidence="2 3">
    <name type="scientific">Mycoplasmopsis pullorum</name>
    <dbReference type="NCBI Taxonomy" id="48003"/>
    <lineage>
        <taxon>Bacteria</taxon>
        <taxon>Bacillati</taxon>
        <taxon>Mycoplasmatota</taxon>
        <taxon>Mycoplasmoidales</taxon>
        <taxon>Metamycoplasmataceae</taxon>
        <taxon>Mycoplasmopsis</taxon>
    </lineage>
</organism>
<gene>
    <name evidence="2" type="ORF">BLA55_00765</name>
</gene>
<dbReference type="GO" id="GO:0022857">
    <property type="term" value="F:transmembrane transporter activity"/>
    <property type="evidence" value="ECO:0007669"/>
    <property type="project" value="InterPro"/>
</dbReference>
<dbReference type="STRING" id="48003.BLA55_00765"/>
<keyword evidence="1" id="KW-0812">Transmembrane</keyword>
<feature type="transmembrane region" description="Helical" evidence="1">
    <location>
        <begin position="79"/>
        <end position="104"/>
    </location>
</feature>
<keyword evidence="3" id="KW-1185">Reference proteome</keyword>
<evidence type="ECO:0000256" key="1">
    <source>
        <dbReference type="SAM" id="Phobius"/>
    </source>
</evidence>
<feature type="transmembrane region" description="Helical" evidence="1">
    <location>
        <begin position="9"/>
        <end position="26"/>
    </location>
</feature>
<dbReference type="EMBL" id="CP017813">
    <property type="protein sequence ID" value="APJ38219.1"/>
    <property type="molecule type" value="Genomic_DNA"/>
</dbReference>
<reference evidence="3" key="1">
    <citation type="submission" date="2016-10" db="EMBL/GenBank/DDBJ databases">
        <authorList>
            <person name="Beylefeld A."/>
            <person name="Abolnik C."/>
        </authorList>
    </citation>
    <scope>NUCLEOTIDE SEQUENCE [LARGE SCALE GENOMIC DNA]</scope>
    <source>
        <strain evidence="3">B359_6</strain>
    </source>
</reference>
<dbReference type="Pfam" id="PF12822">
    <property type="entry name" value="ECF_trnsprt"/>
    <property type="match status" value="1"/>
</dbReference>
<dbReference type="Gene3D" id="1.10.1760.20">
    <property type="match status" value="1"/>
</dbReference>
<dbReference type="NCBIfam" id="NF046054">
    <property type="entry name" value="memb_MPN527"/>
    <property type="match status" value="1"/>
</dbReference>
<evidence type="ECO:0008006" key="4">
    <source>
        <dbReference type="Google" id="ProtNLM"/>
    </source>
</evidence>
<feature type="transmembrane region" description="Helical" evidence="1">
    <location>
        <begin position="32"/>
        <end position="51"/>
    </location>
</feature>
<evidence type="ECO:0000313" key="2">
    <source>
        <dbReference type="EMBL" id="APJ38219.1"/>
    </source>
</evidence>
<dbReference type="RefSeq" id="WP_073372223.1">
    <property type="nucleotide sequence ID" value="NZ_CP017813.1"/>
</dbReference>
<dbReference type="KEGG" id="mpul:BLA55_00765"/>
<accession>A0A1L4FRK1</accession>
<name>A0A1L4FRK1_9BACT</name>
<evidence type="ECO:0000313" key="3">
    <source>
        <dbReference type="Proteomes" id="UP000184322"/>
    </source>
</evidence>
<proteinExistence type="predicted"/>
<sequence length="229" mass="27285">MQKKFKIKQITYVAIMIALSLVMNLIGKFLKFSFLSFDFSLIFIFLIYYYLGIKGLLVGILSRFLISCFFIAYEGIFSIIGQSILTLVHLIFCLTFHFLSYILFNKKPKYWFWWLCLKLILTLIITTLLISTINTFFFNVVYFRIFETIQNLSLLELVNTYSSPNNEWLRLLFFGIKNYFLASYALYISFNLINLIVICLVIWQVLRVFNNSHLEIYLNIHNTKFTNQW</sequence>
<feature type="transmembrane region" description="Helical" evidence="1">
    <location>
        <begin position="179"/>
        <end position="203"/>
    </location>
</feature>
<dbReference type="InterPro" id="IPR024529">
    <property type="entry name" value="ECF_trnsprt_substrate-spec"/>
</dbReference>
<protein>
    <recommendedName>
        <fullName evidence="4">ECF transporter S component</fullName>
    </recommendedName>
</protein>
<dbReference type="Proteomes" id="UP000184322">
    <property type="component" value="Chromosome"/>
</dbReference>
<keyword evidence="1" id="KW-0472">Membrane</keyword>